<dbReference type="GO" id="GO:0005635">
    <property type="term" value="C:nuclear envelope"/>
    <property type="evidence" value="ECO:0007669"/>
    <property type="project" value="TreeGrafter"/>
</dbReference>
<keyword evidence="12" id="KW-0456">Lyase</keyword>
<evidence type="ECO:0000256" key="4">
    <source>
        <dbReference type="ARBA" id="ARBA00022692"/>
    </source>
</evidence>
<comment type="catalytic activity">
    <reaction evidence="19">
        <text>15-deoxy-Delta(12,14)-prostaglandin J2 + glutathione = 15-deoxy-Delta(12,14)-prostaglandin J2-S-(R)-glutathione</text>
        <dbReference type="Rhea" id="RHEA:75963"/>
        <dbReference type="ChEBI" id="CHEBI:57925"/>
        <dbReference type="ChEBI" id="CHEBI:85236"/>
        <dbReference type="ChEBI" id="CHEBI:194498"/>
    </reaction>
    <physiologicalReaction direction="left-to-right" evidence="19">
        <dbReference type="Rhea" id="RHEA:75964"/>
    </physiologicalReaction>
</comment>
<proteinExistence type="inferred from homology"/>
<evidence type="ECO:0000256" key="13">
    <source>
        <dbReference type="ARBA" id="ARBA00023288"/>
    </source>
</evidence>
<dbReference type="GO" id="GO:0005741">
    <property type="term" value="C:mitochondrial outer membrane"/>
    <property type="evidence" value="ECO:0007669"/>
    <property type="project" value="UniProtKB-SubCell"/>
</dbReference>
<accession>A0A6P4XSN0</accession>
<evidence type="ECO:0000256" key="2">
    <source>
        <dbReference type="ARBA" id="ARBA00010459"/>
    </source>
</evidence>
<evidence type="ECO:0000256" key="15">
    <source>
        <dbReference type="ARBA" id="ARBA00037916"/>
    </source>
</evidence>
<keyword evidence="4 23" id="KW-0812">Transmembrane</keyword>
<dbReference type="RefSeq" id="XP_019619650.1">
    <property type="nucleotide sequence ID" value="XM_019764091.1"/>
</dbReference>
<keyword evidence="6 23" id="KW-1133">Transmembrane helix</keyword>
<keyword evidence="8" id="KW-0443">Lipid metabolism</keyword>
<feature type="transmembrane region" description="Helical" evidence="23">
    <location>
        <begin position="66"/>
        <end position="94"/>
    </location>
</feature>
<dbReference type="InterPro" id="IPR023352">
    <property type="entry name" value="MAPEG-like_dom_sf"/>
</dbReference>
<evidence type="ECO:0000256" key="23">
    <source>
        <dbReference type="SAM" id="Phobius"/>
    </source>
</evidence>
<dbReference type="PANTHER" id="PTHR10250">
    <property type="entry name" value="MICROSOMAL GLUTATHIONE S-TRANSFERASE"/>
    <property type="match status" value="1"/>
</dbReference>
<name>A0A6P4XSN0_BRABE</name>
<dbReference type="KEGG" id="bbel:109466378"/>
<dbReference type="GO" id="GO:0006629">
    <property type="term" value="P:lipid metabolic process"/>
    <property type="evidence" value="ECO:0007669"/>
    <property type="project" value="UniProtKB-KW"/>
</dbReference>
<comment type="catalytic activity">
    <reaction evidence="18">
        <text>leukotriene C4 = leukotriene A4 + glutathione</text>
        <dbReference type="Rhea" id="RHEA:17617"/>
        <dbReference type="ChEBI" id="CHEBI:57463"/>
        <dbReference type="ChEBI" id="CHEBI:57925"/>
        <dbReference type="ChEBI" id="CHEBI:57973"/>
        <dbReference type="EC" id="4.4.1.20"/>
    </reaction>
    <physiologicalReaction direction="right-to-left" evidence="18">
        <dbReference type="Rhea" id="RHEA:17619"/>
    </physiologicalReaction>
</comment>
<evidence type="ECO:0000256" key="17">
    <source>
        <dbReference type="ARBA" id="ARBA00043664"/>
    </source>
</evidence>
<evidence type="ECO:0000256" key="19">
    <source>
        <dbReference type="ARBA" id="ARBA00051411"/>
    </source>
</evidence>
<evidence type="ECO:0000256" key="5">
    <source>
        <dbReference type="ARBA" id="ARBA00022787"/>
    </source>
</evidence>
<dbReference type="GO" id="GO:0005783">
    <property type="term" value="C:endoplasmic reticulum"/>
    <property type="evidence" value="ECO:0007669"/>
    <property type="project" value="TreeGrafter"/>
</dbReference>
<dbReference type="EC" id="4.4.1.20" evidence="16"/>
<sequence>MAFQVAPEFGYVVLSLVATFVTATYLGINVGKARKKYGVKYPTMYSDKDQIFNCYQRAHQNMLEQLPLFLALLLVAGVQFPVPSAIAGLVWNAGRIVYAHGYYTGDPAKRNQGAFAYFGLFALLGMNIYGAVRQLNWV</sequence>
<gene>
    <name evidence="25" type="primary">LOC109466378</name>
</gene>
<evidence type="ECO:0000256" key="7">
    <source>
        <dbReference type="ARBA" id="ARBA00023002"/>
    </source>
</evidence>
<dbReference type="InterPro" id="IPR050997">
    <property type="entry name" value="MAPEG"/>
</dbReference>
<protein>
    <recommendedName>
        <fullName evidence="20">Glutathione S-transferase 3, mitochondrial</fullName>
        <ecNumber evidence="16">4.4.1.20</ecNumber>
    </recommendedName>
    <alternativeName>
        <fullName evidence="21">Glutathione peroxidase MGST3</fullName>
    </alternativeName>
    <alternativeName>
        <fullName evidence="22">LTC4 synthase MGST3</fullName>
    </alternativeName>
</protein>
<evidence type="ECO:0000256" key="3">
    <source>
        <dbReference type="ARBA" id="ARBA00022679"/>
    </source>
</evidence>
<keyword evidence="11" id="KW-0564">Palmitate</keyword>
<keyword evidence="5" id="KW-1000">Mitochondrion outer membrane</keyword>
<evidence type="ECO:0000256" key="18">
    <source>
        <dbReference type="ARBA" id="ARBA00049298"/>
    </source>
</evidence>
<dbReference type="Pfam" id="PF01124">
    <property type="entry name" value="MAPEG"/>
    <property type="match status" value="1"/>
</dbReference>
<evidence type="ECO:0000256" key="11">
    <source>
        <dbReference type="ARBA" id="ARBA00023139"/>
    </source>
</evidence>
<keyword evidence="9" id="KW-0496">Mitochondrion</keyword>
<organism evidence="24 25">
    <name type="scientific">Branchiostoma belcheri</name>
    <name type="common">Amphioxus</name>
    <dbReference type="NCBI Taxonomy" id="7741"/>
    <lineage>
        <taxon>Eukaryota</taxon>
        <taxon>Metazoa</taxon>
        <taxon>Chordata</taxon>
        <taxon>Cephalochordata</taxon>
        <taxon>Leptocardii</taxon>
        <taxon>Amphioxiformes</taxon>
        <taxon>Branchiostomatidae</taxon>
        <taxon>Branchiostoma</taxon>
    </lineage>
</organism>
<evidence type="ECO:0000313" key="24">
    <source>
        <dbReference type="Proteomes" id="UP000515135"/>
    </source>
</evidence>
<evidence type="ECO:0000256" key="16">
    <source>
        <dbReference type="ARBA" id="ARBA00039056"/>
    </source>
</evidence>
<dbReference type="GO" id="GO:0006691">
    <property type="term" value="P:leukotriene metabolic process"/>
    <property type="evidence" value="ECO:0007669"/>
    <property type="project" value="UniProtKB-ARBA"/>
</dbReference>
<keyword evidence="24" id="KW-1185">Reference proteome</keyword>
<dbReference type="GO" id="GO:0004464">
    <property type="term" value="F:leukotriene-C4 synthase activity"/>
    <property type="evidence" value="ECO:0007669"/>
    <property type="project" value="UniProtKB-EC"/>
</dbReference>
<dbReference type="AlphaFoldDB" id="A0A6P4XSN0"/>
<evidence type="ECO:0000256" key="10">
    <source>
        <dbReference type="ARBA" id="ARBA00023136"/>
    </source>
</evidence>
<dbReference type="PANTHER" id="PTHR10250:SF26">
    <property type="entry name" value="GLUTATHIONE S-TRANSFERASE 3, MITOCHONDRIAL"/>
    <property type="match status" value="1"/>
</dbReference>
<evidence type="ECO:0000256" key="9">
    <source>
        <dbReference type="ARBA" id="ARBA00023128"/>
    </source>
</evidence>
<evidence type="ECO:0000256" key="14">
    <source>
        <dbReference type="ARBA" id="ARBA00037884"/>
    </source>
</evidence>
<comment type="pathway">
    <text evidence="14">Lipid metabolism; leukotriene C4 biosynthesis.</text>
</comment>
<evidence type="ECO:0000256" key="8">
    <source>
        <dbReference type="ARBA" id="ARBA00023098"/>
    </source>
</evidence>
<keyword evidence="13" id="KW-0449">Lipoprotein</keyword>
<evidence type="ECO:0000256" key="22">
    <source>
        <dbReference type="ARBA" id="ARBA00076908"/>
    </source>
</evidence>
<keyword evidence="10 23" id="KW-0472">Membrane</keyword>
<dbReference type="GeneID" id="109466378"/>
<evidence type="ECO:0000256" key="20">
    <source>
        <dbReference type="ARBA" id="ARBA00069748"/>
    </source>
</evidence>
<dbReference type="GO" id="GO:0004602">
    <property type="term" value="F:glutathione peroxidase activity"/>
    <property type="evidence" value="ECO:0007669"/>
    <property type="project" value="TreeGrafter"/>
</dbReference>
<comment type="similarity">
    <text evidence="2">Belongs to the MAPEG family.</text>
</comment>
<dbReference type="FunFam" id="1.20.120.550:FF:000004">
    <property type="entry name" value="Microsomal glutathione S-transferase 3"/>
    <property type="match status" value="1"/>
</dbReference>
<dbReference type="GO" id="GO:0004364">
    <property type="term" value="F:glutathione transferase activity"/>
    <property type="evidence" value="ECO:0007669"/>
    <property type="project" value="TreeGrafter"/>
</dbReference>
<evidence type="ECO:0000313" key="25">
    <source>
        <dbReference type="RefSeq" id="XP_019619650.1"/>
    </source>
</evidence>
<evidence type="ECO:0000256" key="21">
    <source>
        <dbReference type="ARBA" id="ARBA00075145"/>
    </source>
</evidence>
<keyword evidence="3" id="KW-0808">Transferase</keyword>
<dbReference type="Proteomes" id="UP000515135">
    <property type="component" value="Unplaced"/>
</dbReference>
<evidence type="ECO:0000256" key="6">
    <source>
        <dbReference type="ARBA" id="ARBA00022989"/>
    </source>
</evidence>
<dbReference type="OrthoDB" id="410651at2759"/>
<evidence type="ECO:0000256" key="12">
    <source>
        <dbReference type="ARBA" id="ARBA00023239"/>
    </source>
</evidence>
<comment type="pathway">
    <text evidence="15">Lipid metabolism; arachidonate metabolism.</text>
</comment>
<evidence type="ECO:0000256" key="1">
    <source>
        <dbReference type="ARBA" id="ARBA00004374"/>
    </source>
</evidence>
<dbReference type="Gene3D" id="1.20.120.550">
    <property type="entry name" value="Membrane associated eicosanoid/glutathione metabolism-like domain"/>
    <property type="match status" value="1"/>
</dbReference>
<keyword evidence="7" id="KW-0560">Oxidoreductase</keyword>
<comment type="subcellular location">
    <subcellularLocation>
        <location evidence="1">Mitochondrion outer membrane</location>
        <topology evidence="1">Multi-pass membrane protein</topology>
    </subcellularLocation>
</comment>
<dbReference type="InterPro" id="IPR001129">
    <property type="entry name" value="Membr-assoc_MAPEG"/>
</dbReference>
<reference evidence="25" key="1">
    <citation type="submission" date="2025-08" db="UniProtKB">
        <authorList>
            <consortium name="RefSeq"/>
        </authorList>
    </citation>
    <scope>IDENTIFICATION</scope>
    <source>
        <tissue evidence="25">Gonad</tissue>
    </source>
</reference>
<dbReference type="SUPFAM" id="SSF161084">
    <property type="entry name" value="MAPEG domain-like"/>
    <property type="match status" value="1"/>
</dbReference>
<feature type="transmembrane region" description="Helical" evidence="23">
    <location>
        <begin position="114"/>
        <end position="132"/>
    </location>
</feature>
<comment type="catalytic activity">
    <reaction evidence="17">
        <text>(5S)-hydroperoxy-(6E,8Z,11Z,14Z)-eicosatetraenoate + 2 glutathione = (5S)-hydroxy-(6E,8Z,11Z,14Z)-eicosatetraenoate + glutathione disulfide + H2O</text>
        <dbReference type="Rhea" id="RHEA:48620"/>
        <dbReference type="ChEBI" id="CHEBI:15377"/>
        <dbReference type="ChEBI" id="CHEBI:57450"/>
        <dbReference type="ChEBI" id="CHEBI:57925"/>
        <dbReference type="ChEBI" id="CHEBI:58297"/>
        <dbReference type="ChEBI" id="CHEBI:90632"/>
    </reaction>
    <physiologicalReaction direction="left-to-right" evidence="17">
        <dbReference type="Rhea" id="RHEA:48621"/>
    </physiologicalReaction>
</comment>
<feature type="transmembrane region" description="Helical" evidence="23">
    <location>
        <begin position="12"/>
        <end position="31"/>
    </location>
</feature>